<gene>
    <name evidence="3" type="ORF">BJ508DRAFT_375505</name>
</gene>
<dbReference type="Pfam" id="PF01498">
    <property type="entry name" value="HTH_Tnp_Tc3_2"/>
    <property type="match status" value="1"/>
</dbReference>
<feature type="region of interest" description="Disordered" evidence="1">
    <location>
        <begin position="1"/>
        <end position="82"/>
    </location>
</feature>
<dbReference type="Proteomes" id="UP000275078">
    <property type="component" value="Unassembled WGS sequence"/>
</dbReference>
<organism evidence="3 4">
    <name type="scientific">Ascobolus immersus RN42</name>
    <dbReference type="NCBI Taxonomy" id="1160509"/>
    <lineage>
        <taxon>Eukaryota</taxon>
        <taxon>Fungi</taxon>
        <taxon>Dikarya</taxon>
        <taxon>Ascomycota</taxon>
        <taxon>Pezizomycotina</taxon>
        <taxon>Pezizomycetes</taxon>
        <taxon>Pezizales</taxon>
        <taxon>Ascobolaceae</taxon>
        <taxon>Ascobolus</taxon>
    </lineage>
</organism>
<name>A0A3N4IMB5_ASCIM</name>
<dbReference type="OrthoDB" id="3560489at2759"/>
<feature type="compositionally biased region" description="Pro residues" evidence="1">
    <location>
        <begin position="44"/>
        <end position="57"/>
    </location>
</feature>
<dbReference type="GO" id="GO:0015074">
    <property type="term" value="P:DNA integration"/>
    <property type="evidence" value="ECO:0007669"/>
    <property type="project" value="InterPro"/>
</dbReference>
<keyword evidence="4" id="KW-1185">Reference proteome</keyword>
<accession>A0A3N4IMB5</accession>
<proteinExistence type="predicted"/>
<feature type="compositionally biased region" description="Low complexity" evidence="1">
    <location>
        <begin position="58"/>
        <end position="71"/>
    </location>
</feature>
<dbReference type="EMBL" id="ML119669">
    <property type="protein sequence ID" value="RPA82744.1"/>
    <property type="molecule type" value="Genomic_DNA"/>
</dbReference>
<evidence type="ECO:0000313" key="4">
    <source>
        <dbReference type="Proteomes" id="UP000275078"/>
    </source>
</evidence>
<dbReference type="STRING" id="1160509.A0A3N4IMB5"/>
<dbReference type="InterPro" id="IPR036397">
    <property type="entry name" value="RNaseH_sf"/>
</dbReference>
<feature type="domain" description="Transposase Tc1-like" evidence="2">
    <location>
        <begin position="143"/>
        <end position="210"/>
    </location>
</feature>
<dbReference type="GO" id="GO:0003677">
    <property type="term" value="F:DNA binding"/>
    <property type="evidence" value="ECO:0007669"/>
    <property type="project" value="InterPro"/>
</dbReference>
<dbReference type="InterPro" id="IPR002492">
    <property type="entry name" value="Transposase_Tc1-like"/>
</dbReference>
<dbReference type="Gene3D" id="3.30.420.10">
    <property type="entry name" value="Ribonuclease H-like superfamily/Ribonuclease H"/>
    <property type="match status" value="1"/>
</dbReference>
<reference evidence="3 4" key="1">
    <citation type="journal article" date="2018" name="Nat. Ecol. Evol.">
        <title>Pezizomycetes genomes reveal the molecular basis of ectomycorrhizal truffle lifestyle.</title>
        <authorList>
            <person name="Murat C."/>
            <person name="Payen T."/>
            <person name="Noel B."/>
            <person name="Kuo A."/>
            <person name="Morin E."/>
            <person name="Chen J."/>
            <person name="Kohler A."/>
            <person name="Krizsan K."/>
            <person name="Balestrini R."/>
            <person name="Da Silva C."/>
            <person name="Montanini B."/>
            <person name="Hainaut M."/>
            <person name="Levati E."/>
            <person name="Barry K.W."/>
            <person name="Belfiori B."/>
            <person name="Cichocki N."/>
            <person name="Clum A."/>
            <person name="Dockter R.B."/>
            <person name="Fauchery L."/>
            <person name="Guy J."/>
            <person name="Iotti M."/>
            <person name="Le Tacon F."/>
            <person name="Lindquist E.A."/>
            <person name="Lipzen A."/>
            <person name="Malagnac F."/>
            <person name="Mello A."/>
            <person name="Molinier V."/>
            <person name="Miyauchi S."/>
            <person name="Poulain J."/>
            <person name="Riccioni C."/>
            <person name="Rubini A."/>
            <person name="Sitrit Y."/>
            <person name="Splivallo R."/>
            <person name="Traeger S."/>
            <person name="Wang M."/>
            <person name="Zifcakova L."/>
            <person name="Wipf D."/>
            <person name="Zambonelli A."/>
            <person name="Paolocci F."/>
            <person name="Nowrousian M."/>
            <person name="Ottonello S."/>
            <person name="Baldrian P."/>
            <person name="Spatafora J.W."/>
            <person name="Henrissat B."/>
            <person name="Nagy L.G."/>
            <person name="Aury J.M."/>
            <person name="Wincker P."/>
            <person name="Grigoriev I.V."/>
            <person name="Bonfante P."/>
            <person name="Martin F.M."/>
        </authorList>
    </citation>
    <scope>NUCLEOTIDE SEQUENCE [LARGE SCALE GENOMIC DNA]</scope>
    <source>
        <strain evidence="3 4">RN42</strain>
    </source>
</reference>
<evidence type="ECO:0000256" key="1">
    <source>
        <dbReference type="SAM" id="MobiDB-lite"/>
    </source>
</evidence>
<protein>
    <recommendedName>
        <fullName evidence="2">Transposase Tc1-like domain-containing protein</fullName>
    </recommendedName>
</protein>
<dbReference type="GO" id="GO:0006313">
    <property type="term" value="P:DNA transposition"/>
    <property type="evidence" value="ECO:0007669"/>
    <property type="project" value="InterPro"/>
</dbReference>
<evidence type="ECO:0000313" key="3">
    <source>
        <dbReference type="EMBL" id="RPA82744.1"/>
    </source>
</evidence>
<dbReference type="AlphaFoldDB" id="A0A3N4IMB5"/>
<evidence type="ECO:0000259" key="2">
    <source>
        <dbReference type="Pfam" id="PF01498"/>
    </source>
</evidence>
<sequence>MLSFTDLLNSPLEGYDAQTPTRGRELHPDESDSESEPEPDNIPGQPPRPPSPSPAPRPRSSSTSSTSTTSQPRKRLTRDQRRDIQLMRSLGYTQVDTAKAVGVTTRAVQYTDQVGYATPKKRTGRPPKLGPAEVEELVAYVTASAENRQKSYQELAVEFQDHWPHLEVGYYSIKYALKIAGFSRRKALKKPKIDADCAAKRLEFALSHVHWSEEDWMQILWSDETWVGAGQHRRIYVTLIYWGFGQNSSPKVYVYTLTALQNAKYEIKGYTATYNAVKMSRRYASLAYVFINA</sequence>